<dbReference type="HOGENOM" id="CLU_1516195_0_0_5"/>
<dbReference type="STRING" id="693986.MOC_5500"/>
<name>A0A089P3A0_9HYPH</name>
<reference evidence="1 2" key="1">
    <citation type="journal article" date="2014" name="PLoS ONE">
        <title>Genome Information of Methylobacterium oryzae, a Plant-Probiotic Methylotroph in the Phyllosphere.</title>
        <authorList>
            <person name="Kwak M.J."/>
            <person name="Jeong H."/>
            <person name="Madhaiyan M."/>
            <person name="Lee Y."/>
            <person name="Sa T.M."/>
            <person name="Oh T.K."/>
            <person name="Kim J.F."/>
        </authorList>
    </citation>
    <scope>NUCLEOTIDE SEQUENCE [LARGE SCALE GENOMIC DNA]</scope>
    <source>
        <strain evidence="1 2">CBMB20</strain>
    </source>
</reference>
<accession>A0A089P3A0</accession>
<organism evidence="1 2">
    <name type="scientific">Methylobacterium oryzae CBMB20</name>
    <dbReference type="NCBI Taxonomy" id="693986"/>
    <lineage>
        <taxon>Bacteria</taxon>
        <taxon>Pseudomonadati</taxon>
        <taxon>Pseudomonadota</taxon>
        <taxon>Alphaproteobacteria</taxon>
        <taxon>Hyphomicrobiales</taxon>
        <taxon>Methylobacteriaceae</taxon>
        <taxon>Methylobacterium</taxon>
    </lineage>
</organism>
<keyword evidence="2" id="KW-1185">Reference proteome</keyword>
<dbReference type="KEGG" id="mor:MOC_5500"/>
<dbReference type="Gene3D" id="1.20.1260.10">
    <property type="match status" value="1"/>
</dbReference>
<dbReference type="SUPFAM" id="SSF47240">
    <property type="entry name" value="Ferritin-like"/>
    <property type="match status" value="1"/>
</dbReference>
<sequence>MITMQREEMTMPIKSPKELFVRMLSDARHHAERATKIYEELGQATQDPAIQEALQSRAFIQEKTVKSLDRCFQLIGEKPIASNGRLQEVFLEDFRRELAEIQAPAAKALFILIKANHLMHLRIAEYVALVAMADVSGHFGVGVLLESCLADKMAFTERTRRLIRRTIESKHAVKLAA</sequence>
<dbReference type="InterPro" id="IPR010287">
    <property type="entry name" value="DUF892_YciF-like"/>
</dbReference>
<protein>
    <submittedName>
        <fullName evidence="1">Protein of unassigned function</fullName>
    </submittedName>
</protein>
<dbReference type="InterPro" id="IPR012347">
    <property type="entry name" value="Ferritin-like"/>
</dbReference>
<proteinExistence type="predicted"/>
<evidence type="ECO:0000313" key="1">
    <source>
        <dbReference type="EMBL" id="AIQ93255.1"/>
    </source>
</evidence>
<evidence type="ECO:0000313" key="2">
    <source>
        <dbReference type="Proteomes" id="UP000029492"/>
    </source>
</evidence>
<dbReference type="InterPro" id="IPR009078">
    <property type="entry name" value="Ferritin-like_SF"/>
</dbReference>
<dbReference type="Pfam" id="PF05974">
    <property type="entry name" value="DUF892"/>
    <property type="match status" value="1"/>
</dbReference>
<dbReference type="EMBL" id="CP003811">
    <property type="protein sequence ID" value="AIQ93255.1"/>
    <property type="molecule type" value="Genomic_DNA"/>
</dbReference>
<gene>
    <name evidence="1" type="ORF">MOC_5500</name>
</gene>
<dbReference type="AlphaFoldDB" id="A0A089P3A0"/>
<dbReference type="Proteomes" id="UP000029492">
    <property type="component" value="Chromosome"/>
</dbReference>